<dbReference type="AlphaFoldDB" id="A0A1I5RHV9"/>
<comment type="cofactor">
    <cofactor evidence="1">
        <name>Mg(2+)</name>
        <dbReference type="ChEBI" id="CHEBI:18420"/>
    </cofactor>
</comment>
<dbReference type="InterPro" id="IPR027303">
    <property type="entry name" value="Gln_synth_gly_rich_site"/>
</dbReference>
<keyword evidence="5" id="KW-0067">ATP-binding</keyword>
<sequence>MRYQTDKALFKEKDTALPDPKEASQFLAEHPEMEFIDLLLIDMNGIVRGKRVEKDKLPKAYEHGIALPISIYGMNIKGNPVEETGLGLEIGESDAICFPVAGSLTTQPWQKRPIAQLLLEMYEDPQTPFFGDPRMILRRLVRQIKDKGLTPVSAFELEFYLIDSQESGQAPLPPISPVTGRRPENTQVYSLDDLDEYSEFLTGIIDAAREQGLPADTIVAESAPGQFEINLTHTNDPLAACDYALLLKRVIKQVAHEHELDTTFMAKPYADQAGNGMHVHISLVDEEGNNVFQSPEDGKMTDTLRWALGGMLALMPDYMAILCPNINSFRRFSPDFYVPNAATWGVENRTTALRIPGDAPEATRIEHRVAGADANPYLMMSALLASVLYGIENKIEPSEPVVGNAYDKELEFDALPTNLRDALRVLSQSDPMREYLGTDFVDVFVTCKEKELEEFEQHITGLEYDWYLHAF</sequence>
<gene>
    <name evidence="10" type="ORF">SAMN03084138_02552</name>
</gene>
<evidence type="ECO:0000259" key="9">
    <source>
        <dbReference type="PROSITE" id="PS51987"/>
    </source>
</evidence>
<dbReference type="OrthoDB" id="9789509at2"/>
<dbReference type="GeneID" id="35870858"/>
<dbReference type="GO" id="GO:0005524">
    <property type="term" value="F:ATP binding"/>
    <property type="evidence" value="ECO:0007669"/>
    <property type="project" value="UniProtKB-KW"/>
</dbReference>
<dbReference type="Gene3D" id="3.10.20.70">
    <property type="entry name" value="Glutamine synthetase, N-terminal domain"/>
    <property type="match status" value="1"/>
</dbReference>
<accession>A0A1I5RHV9</accession>
<dbReference type="SUPFAM" id="SSF54368">
    <property type="entry name" value="Glutamine synthetase, N-terminal domain"/>
    <property type="match status" value="1"/>
</dbReference>
<dbReference type="PANTHER" id="PTHR43785:SF12">
    <property type="entry name" value="TYPE-1 GLUTAMINE SYNTHETASE 2"/>
    <property type="match status" value="1"/>
</dbReference>
<evidence type="ECO:0000256" key="6">
    <source>
        <dbReference type="ARBA" id="ARBA00022842"/>
    </source>
</evidence>
<dbReference type="GO" id="GO:0006598">
    <property type="term" value="P:polyamine catabolic process"/>
    <property type="evidence" value="ECO:0007669"/>
    <property type="project" value="TreeGrafter"/>
</dbReference>
<dbReference type="FunFam" id="3.30.590.10:FF:000005">
    <property type="entry name" value="Probable glutamine synthetase"/>
    <property type="match status" value="1"/>
</dbReference>
<dbReference type="InterPro" id="IPR014746">
    <property type="entry name" value="Gln_synth/guanido_kin_cat_dom"/>
</dbReference>
<evidence type="ECO:0000256" key="5">
    <source>
        <dbReference type="ARBA" id="ARBA00022840"/>
    </source>
</evidence>
<evidence type="ECO:0000256" key="7">
    <source>
        <dbReference type="PROSITE-ProRule" id="PRU01331"/>
    </source>
</evidence>
<feature type="domain" description="GS catalytic" evidence="9">
    <location>
        <begin position="133"/>
        <end position="471"/>
    </location>
</feature>
<evidence type="ECO:0000256" key="3">
    <source>
        <dbReference type="ARBA" id="ARBA00022598"/>
    </source>
</evidence>
<dbReference type="SUPFAM" id="SSF55931">
    <property type="entry name" value="Glutamine synthetase/guanido kinase"/>
    <property type="match status" value="1"/>
</dbReference>
<dbReference type="PROSITE" id="PS51987">
    <property type="entry name" value="GS_CATALYTIC"/>
    <property type="match status" value="1"/>
</dbReference>
<evidence type="ECO:0000256" key="4">
    <source>
        <dbReference type="ARBA" id="ARBA00022741"/>
    </source>
</evidence>
<keyword evidence="6" id="KW-0460">Magnesium</keyword>
<dbReference type="RefSeq" id="WP_074927162.1">
    <property type="nucleotide sequence ID" value="NZ_FOWR01000018.1"/>
</dbReference>
<comment type="similarity">
    <text evidence="2 7 8">Belongs to the glutamine synthetase family.</text>
</comment>
<dbReference type="Gene3D" id="3.30.590.10">
    <property type="entry name" value="Glutamine synthetase/guanido kinase, catalytic domain"/>
    <property type="match status" value="1"/>
</dbReference>
<dbReference type="SMART" id="SM01230">
    <property type="entry name" value="Gln-synt_C"/>
    <property type="match status" value="1"/>
</dbReference>
<dbReference type="PROSITE" id="PS00181">
    <property type="entry name" value="GLNA_ATP"/>
    <property type="match status" value="1"/>
</dbReference>
<reference evidence="10 11" key="1">
    <citation type="submission" date="2016-10" db="EMBL/GenBank/DDBJ databases">
        <authorList>
            <person name="de Groot N.N."/>
        </authorList>
    </citation>
    <scope>NUCLEOTIDE SEQUENCE [LARGE SCALE GENOMIC DNA]</scope>
    <source>
        <strain evidence="10 11">DSM 15893</strain>
    </source>
</reference>
<evidence type="ECO:0000256" key="2">
    <source>
        <dbReference type="ARBA" id="ARBA00009897"/>
    </source>
</evidence>
<name>A0A1I5RHV9_9GAMM</name>
<dbReference type="Proteomes" id="UP000182692">
    <property type="component" value="Unassembled WGS sequence"/>
</dbReference>
<dbReference type="Pfam" id="PF00120">
    <property type="entry name" value="Gln-synt_C"/>
    <property type="match status" value="1"/>
</dbReference>
<dbReference type="InterPro" id="IPR008146">
    <property type="entry name" value="Gln_synth_cat_dom"/>
</dbReference>
<dbReference type="EMBL" id="FOWR01000018">
    <property type="protein sequence ID" value="SFP58154.1"/>
    <property type="molecule type" value="Genomic_DNA"/>
</dbReference>
<dbReference type="GO" id="GO:0006542">
    <property type="term" value="P:glutamine biosynthetic process"/>
    <property type="evidence" value="ECO:0007669"/>
    <property type="project" value="InterPro"/>
</dbReference>
<evidence type="ECO:0000256" key="8">
    <source>
        <dbReference type="RuleBase" id="RU000384"/>
    </source>
</evidence>
<keyword evidence="3" id="KW-0436">Ligase</keyword>
<protein>
    <submittedName>
        <fullName evidence="10">Glutamine synthetase</fullName>
    </submittedName>
</protein>
<proteinExistence type="inferred from homology"/>
<dbReference type="InterPro" id="IPR036651">
    <property type="entry name" value="Gln_synt_N_sf"/>
</dbReference>
<keyword evidence="4" id="KW-0547">Nucleotide-binding</keyword>
<dbReference type="PANTHER" id="PTHR43785">
    <property type="entry name" value="GAMMA-GLUTAMYLPUTRESCINE SYNTHETASE"/>
    <property type="match status" value="1"/>
</dbReference>
<evidence type="ECO:0000256" key="1">
    <source>
        <dbReference type="ARBA" id="ARBA00001946"/>
    </source>
</evidence>
<evidence type="ECO:0000313" key="10">
    <source>
        <dbReference type="EMBL" id="SFP58154.1"/>
    </source>
</evidence>
<dbReference type="STRING" id="1121869.SAMN03084138_02552"/>
<evidence type="ECO:0000313" key="11">
    <source>
        <dbReference type="Proteomes" id="UP000182692"/>
    </source>
</evidence>
<organism evidence="10 11">
    <name type="scientific">Enterovibrio norvegicus DSM 15893</name>
    <dbReference type="NCBI Taxonomy" id="1121869"/>
    <lineage>
        <taxon>Bacteria</taxon>
        <taxon>Pseudomonadati</taxon>
        <taxon>Pseudomonadota</taxon>
        <taxon>Gammaproteobacteria</taxon>
        <taxon>Vibrionales</taxon>
        <taxon>Vibrionaceae</taxon>
        <taxon>Enterovibrio</taxon>
    </lineage>
</organism>
<dbReference type="GO" id="GO:0004356">
    <property type="term" value="F:glutamine synthetase activity"/>
    <property type="evidence" value="ECO:0007669"/>
    <property type="project" value="InterPro"/>
</dbReference>